<dbReference type="EMBL" id="CP001726">
    <property type="protein sequence ID" value="ACV56373.1"/>
    <property type="molecule type" value="Genomic_DNA"/>
</dbReference>
<keyword evidence="6" id="KW-1185">Reference proteome</keyword>
<sequence>MSCDNGSYSFLMSIYEKTKASELSRSIDCMLGQTVPPSEIVIVKDGGLPPALDKLLADYALKHPNVMKIVGYPSNQGLWYALRMGLGECSNELVARMDSDDYSCPDRIEQELAVMRNDPSIDCVGTNVIEFEGSLDNQVSLVDLPSNHEDILRFGKRRCPFRHPTLLYKKSVVLQSGGYQEMPLFEDYDLYMRMVSAGAKFQNIAEPLVFVGVDRSFFQRRGDPSYLKKMVYFRTTCLKRRDINAFEYTTSIIPHAIVCLLPNRLRAFAYKTFLRAEVK</sequence>
<dbReference type="HOGENOM" id="CLU_025996_0_9_11"/>
<evidence type="ECO:0000259" key="4">
    <source>
        <dbReference type="Pfam" id="PF00535"/>
    </source>
</evidence>
<evidence type="ECO:0000313" key="6">
    <source>
        <dbReference type="Proteomes" id="UP000001377"/>
    </source>
</evidence>
<accession>C8WKZ4</accession>
<dbReference type="Gene3D" id="3.90.550.10">
    <property type="entry name" value="Spore Coat Polysaccharide Biosynthesis Protein SpsA, Chain A"/>
    <property type="match status" value="1"/>
</dbReference>
<dbReference type="KEGG" id="ele:Elen_2415"/>
<dbReference type="eggNOG" id="COG1215">
    <property type="taxonomic scope" value="Bacteria"/>
</dbReference>
<dbReference type="GO" id="GO:0016757">
    <property type="term" value="F:glycosyltransferase activity"/>
    <property type="evidence" value="ECO:0007669"/>
    <property type="project" value="UniProtKB-KW"/>
</dbReference>
<dbReference type="PANTHER" id="PTHR43685">
    <property type="entry name" value="GLYCOSYLTRANSFERASE"/>
    <property type="match status" value="1"/>
</dbReference>
<name>C8WKZ4_EGGLE</name>
<keyword evidence="3 5" id="KW-0808">Transferase</keyword>
<evidence type="ECO:0000256" key="2">
    <source>
        <dbReference type="ARBA" id="ARBA00022676"/>
    </source>
</evidence>
<gene>
    <name evidence="5" type="ordered locus">Elen_2415</name>
</gene>
<dbReference type="AlphaFoldDB" id="C8WKZ4"/>
<comment type="similarity">
    <text evidence="1">Belongs to the glycosyltransferase 2 family.</text>
</comment>
<evidence type="ECO:0000313" key="5">
    <source>
        <dbReference type="EMBL" id="ACV56373.1"/>
    </source>
</evidence>
<dbReference type="SUPFAM" id="SSF53448">
    <property type="entry name" value="Nucleotide-diphospho-sugar transferases"/>
    <property type="match status" value="1"/>
</dbReference>
<reference evidence="5 6" key="1">
    <citation type="journal article" date="2009" name="Stand. Genomic Sci.">
        <title>Complete genome sequence of Eggerthella lenta type strain (IPP VPI 0255).</title>
        <authorList>
            <person name="Saunders E."/>
            <person name="Pukall R."/>
            <person name="Abt B."/>
            <person name="Lapidus A."/>
            <person name="Glavina Del Rio T."/>
            <person name="Copeland A."/>
            <person name="Tice H."/>
            <person name="Cheng J.F."/>
            <person name="Lucas S."/>
            <person name="Chen F."/>
            <person name="Nolan M."/>
            <person name="Bruce D."/>
            <person name="Goodwin L."/>
            <person name="Pitluck S."/>
            <person name="Ivanova N."/>
            <person name="Mavromatis K."/>
            <person name="Ovchinnikova G."/>
            <person name="Pati A."/>
            <person name="Chen A."/>
            <person name="Palaniappan K."/>
            <person name="Land M."/>
            <person name="Hauser L."/>
            <person name="Chang Y.J."/>
            <person name="Jeffries C.D."/>
            <person name="Chain P."/>
            <person name="Meincke L."/>
            <person name="Sims D."/>
            <person name="Brettin T."/>
            <person name="Detter J.C."/>
            <person name="Goker M."/>
            <person name="Bristow J."/>
            <person name="Eisen J.A."/>
            <person name="Markowitz V."/>
            <person name="Hugenholtz P."/>
            <person name="Kyrpides N.C."/>
            <person name="Klenk H.P."/>
            <person name="Han C."/>
        </authorList>
    </citation>
    <scope>NUCLEOTIDE SEQUENCE [LARGE SCALE GENOMIC DNA]</scope>
    <source>
        <strain evidence="6">ATCC 25559 / DSM 2243 / CCUG 17323 / JCM 9979 / KCTC 3265 / NCTC 11813 / VPI 0255 / 1899 B</strain>
    </source>
</reference>
<dbReference type="CAZy" id="GT2">
    <property type="family name" value="Glycosyltransferase Family 2"/>
</dbReference>
<dbReference type="STRING" id="479437.Elen_2415"/>
<evidence type="ECO:0000256" key="3">
    <source>
        <dbReference type="ARBA" id="ARBA00022679"/>
    </source>
</evidence>
<dbReference type="BioCyc" id="ELEN479437:G1GFY-2437-MONOMER"/>
<proteinExistence type="inferred from homology"/>
<organism evidence="5 6">
    <name type="scientific">Eggerthella lenta (strain ATCC 25559 / DSM 2243 / CCUG 17323 / JCM 9979 / KCTC 3265 / NCTC 11813 / VPI 0255 / 1899 B)</name>
    <name type="common">Eubacterium lentum</name>
    <dbReference type="NCBI Taxonomy" id="479437"/>
    <lineage>
        <taxon>Bacteria</taxon>
        <taxon>Bacillati</taxon>
        <taxon>Actinomycetota</taxon>
        <taxon>Coriobacteriia</taxon>
        <taxon>Eggerthellales</taxon>
        <taxon>Eggerthellaceae</taxon>
        <taxon>Eggerthella</taxon>
    </lineage>
</organism>
<dbReference type="InterPro" id="IPR050834">
    <property type="entry name" value="Glycosyltransf_2"/>
</dbReference>
<dbReference type="InterPro" id="IPR001173">
    <property type="entry name" value="Glyco_trans_2-like"/>
</dbReference>
<feature type="domain" description="Glycosyltransferase 2-like" evidence="4">
    <location>
        <begin position="9"/>
        <end position="165"/>
    </location>
</feature>
<dbReference type="Pfam" id="PF00535">
    <property type="entry name" value="Glycos_transf_2"/>
    <property type="match status" value="1"/>
</dbReference>
<evidence type="ECO:0000256" key="1">
    <source>
        <dbReference type="ARBA" id="ARBA00006739"/>
    </source>
</evidence>
<dbReference type="InterPro" id="IPR029044">
    <property type="entry name" value="Nucleotide-diphossugar_trans"/>
</dbReference>
<dbReference type="Proteomes" id="UP000001377">
    <property type="component" value="Chromosome"/>
</dbReference>
<dbReference type="PaxDb" id="479437-Elen_2415"/>
<protein>
    <submittedName>
        <fullName evidence="5">Glycosyl transferase family 2</fullName>
    </submittedName>
</protein>
<dbReference type="PANTHER" id="PTHR43685:SF5">
    <property type="entry name" value="GLYCOSYLTRANSFERASE EPSE-RELATED"/>
    <property type="match status" value="1"/>
</dbReference>
<keyword evidence="2" id="KW-0328">Glycosyltransferase</keyword>